<reference evidence="2 3" key="1">
    <citation type="submission" date="2017-04" db="EMBL/GenBank/DDBJ databases">
        <authorList>
            <person name="Afonso C.L."/>
            <person name="Miller P.J."/>
            <person name="Scott M.A."/>
            <person name="Spackman E."/>
            <person name="Goraichik I."/>
            <person name="Dimitrov K.M."/>
            <person name="Suarez D.L."/>
            <person name="Swayne D.E."/>
        </authorList>
    </citation>
    <scope>NUCLEOTIDE SEQUENCE [LARGE SCALE GENOMIC DNA]</scope>
    <source>
        <strain evidence="2 3">KR-140</strain>
    </source>
</reference>
<evidence type="ECO:0000256" key="1">
    <source>
        <dbReference type="SAM" id="Phobius"/>
    </source>
</evidence>
<keyword evidence="1" id="KW-0812">Transmembrane</keyword>
<accession>A0A1W1VP34</accession>
<evidence type="ECO:0000313" key="2">
    <source>
        <dbReference type="EMBL" id="SMB95033.1"/>
    </source>
</evidence>
<name>A0A1W1VP34_9DEIO</name>
<organism evidence="2 3">
    <name type="scientific">Deinococcus hopiensis KR-140</name>
    <dbReference type="NCBI Taxonomy" id="695939"/>
    <lineage>
        <taxon>Bacteria</taxon>
        <taxon>Thermotogati</taxon>
        <taxon>Deinococcota</taxon>
        <taxon>Deinococci</taxon>
        <taxon>Deinococcales</taxon>
        <taxon>Deinococcaceae</taxon>
        <taxon>Deinococcus</taxon>
    </lineage>
</organism>
<dbReference type="EMBL" id="FWWU01000009">
    <property type="protein sequence ID" value="SMB95033.1"/>
    <property type="molecule type" value="Genomic_DNA"/>
</dbReference>
<keyword evidence="3" id="KW-1185">Reference proteome</keyword>
<dbReference type="RefSeq" id="WP_170928775.1">
    <property type="nucleotide sequence ID" value="NZ_FWWU01000009.1"/>
</dbReference>
<keyword evidence="1" id="KW-1133">Transmembrane helix</keyword>
<sequence>MNAPVWLLVLLTCGWGALTIRFVQKANLPFALLSAAMFAWQGWRLWMRTRGGK</sequence>
<dbReference type="Proteomes" id="UP000192582">
    <property type="component" value="Unassembled WGS sequence"/>
</dbReference>
<feature type="transmembrane region" description="Helical" evidence="1">
    <location>
        <begin position="26"/>
        <end position="46"/>
    </location>
</feature>
<dbReference type="AlphaFoldDB" id="A0A1W1VP34"/>
<protein>
    <submittedName>
        <fullName evidence="2">Uncharacterized protein</fullName>
    </submittedName>
</protein>
<proteinExistence type="predicted"/>
<evidence type="ECO:0000313" key="3">
    <source>
        <dbReference type="Proteomes" id="UP000192582"/>
    </source>
</evidence>
<keyword evidence="1" id="KW-0472">Membrane</keyword>
<gene>
    <name evidence="2" type="ORF">SAMN00790413_02661</name>
</gene>